<name>A0A9J6RMS2_9GAMM</name>
<dbReference type="EMBL" id="JAPTGG010000010">
    <property type="protein sequence ID" value="MCZ0866030.1"/>
    <property type="molecule type" value="Genomic_DNA"/>
</dbReference>
<organism evidence="1 2">
    <name type="scientific">Dasania phycosphaerae</name>
    <dbReference type="NCBI Taxonomy" id="2950436"/>
    <lineage>
        <taxon>Bacteria</taxon>
        <taxon>Pseudomonadati</taxon>
        <taxon>Pseudomonadota</taxon>
        <taxon>Gammaproteobacteria</taxon>
        <taxon>Cellvibrionales</taxon>
        <taxon>Spongiibacteraceae</taxon>
        <taxon>Dasania</taxon>
    </lineage>
</organism>
<comment type="caution">
    <text evidence="1">The sequence shown here is derived from an EMBL/GenBank/DDBJ whole genome shotgun (WGS) entry which is preliminary data.</text>
</comment>
<dbReference type="SUPFAM" id="SSF54523">
    <property type="entry name" value="Pili subunits"/>
    <property type="match status" value="1"/>
</dbReference>
<evidence type="ECO:0000313" key="1">
    <source>
        <dbReference type="EMBL" id="MCZ0866030.1"/>
    </source>
</evidence>
<dbReference type="InterPro" id="IPR045584">
    <property type="entry name" value="Pilin-like"/>
</dbReference>
<sequence length="130" mass="13855">MAIPAYNENVTASRRADAMSAMAGFASAMEREFTNNGSYANADGDVGDEAAGANAAPVIYATEAPLDGGTKYYDLVINQADRTSYILRAIPKNAQAGDGFIELRSTGEKFWDRNNNGALAGTENCWKKSC</sequence>
<dbReference type="Pfam" id="PF16732">
    <property type="entry name" value="ComP_DUS"/>
    <property type="match status" value="1"/>
</dbReference>
<keyword evidence="2" id="KW-1185">Reference proteome</keyword>
<dbReference type="Gene3D" id="3.30.700.10">
    <property type="entry name" value="Glycoprotein, Type 4 Pilin"/>
    <property type="match status" value="1"/>
</dbReference>
<gene>
    <name evidence="1" type="ORF">O0V09_12525</name>
</gene>
<dbReference type="Proteomes" id="UP001069090">
    <property type="component" value="Unassembled WGS sequence"/>
</dbReference>
<proteinExistence type="predicted"/>
<reference evidence="1 2" key="1">
    <citation type="submission" date="2022-12" db="EMBL/GenBank/DDBJ databases">
        <title>Dasania phycosphaerae sp. nov., isolated from particulate material of the south coast of Korea.</title>
        <authorList>
            <person name="Jiang Y."/>
        </authorList>
    </citation>
    <scope>NUCLEOTIDE SEQUENCE [LARGE SCALE GENOMIC DNA]</scope>
    <source>
        <strain evidence="1 2">GY-19</strain>
    </source>
</reference>
<dbReference type="GO" id="GO:0043683">
    <property type="term" value="P:type IV pilus assembly"/>
    <property type="evidence" value="ECO:0007669"/>
    <property type="project" value="InterPro"/>
</dbReference>
<protein>
    <submittedName>
        <fullName evidence="1">Type IV pilin protein</fullName>
    </submittedName>
</protein>
<dbReference type="InterPro" id="IPR031982">
    <property type="entry name" value="PilE-like"/>
</dbReference>
<evidence type="ECO:0000313" key="2">
    <source>
        <dbReference type="Proteomes" id="UP001069090"/>
    </source>
</evidence>
<dbReference type="AlphaFoldDB" id="A0A9J6RMS2"/>
<accession>A0A9J6RMS2</accession>